<comment type="caution">
    <text evidence="1">The sequence shown here is derived from an EMBL/GenBank/DDBJ whole genome shotgun (WGS) entry which is preliminary data.</text>
</comment>
<proteinExistence type="predicted"/>
<dbReference type="GO" id="GO:0016787">
    <property type="term" value="F:hydrolase activity"/>
    <property type="evidence" value="ECO:0007669"/>
    <property type="project" value="UniProtKB-KW"/>
</dbReference>
<dbReference type="Gene3D" id="3.40.50.1000">
    <property type="entry name" value="HAD superfamily/HAD-like"/>
    <property type="match status" value="1"/>
</dbReference>
<organism evidence="1 2">
    <name type="scientific">Streptomyces macrosporus</name>
    <dbReference type="NCBI Taxonomy" id="44032"/>
    <lineage>
        <taxon>Bacteria</taxon>
        <taxon>Bacillati</taxon>
        <taxon>Actinomycetota</taxon>
        <taxon>Actinomycetes</taxon>
        <taxon>Kitasatosporales</taxon>
        <taxon>Streptomycetaceae</taxon>
        <taxon>Streptomyces</taxon>
    </lineage>
</organism>
<evidence type="ECO:0000313" key="1">
    <source>
        <dbReference type="EMBL" id="GAA2428025.1"/>
    </source>
</evidence>
<dbReference type="InterPro" id="IPR050155">
    <property type="entry name" value="HAD-like_hydrolase_sf"/>
</dbReference>
<dbReference type="InterPro" id="IPR006439">
    <property type="entry name" value="HAD-SF_hydro_IA"/>
</dbReference>
<evidence type="ECO:0000313" key="2">
    <source>
        <dbReference type="Proteomes" id="UP001501638"/>
    </source>
</evidence>
<dbReference type="Proteomes" id="UP001501638">
    <property type="component" value="Unassembled WGS sequence"/>
</dbReference>
<keyword evidence="1" id="KW-0378">Hydrolase</keyword>
<accession>A0ABP5WMF6</accession>
<dbReference type="PANTHER" id="PTHR43434">
    <property type="entry name" value="PHOSPHOGLYCOLATE PHOSPHATASE"/>
    <property type="match status" value="1"/>
</dbReference>
<keyword evidence="2" id="KW-1185">Reference proteome</keyword>
<dbReference type="PANTHER" id="PTHR43434:SF1">
    <property type="entry name" value="PHOSPHOGLYCOLATE PHOSPHATASE"/>
    <property type="match status" value="1"/>
</dbReference>
<sequence>MTGMADLVGAARCVLLDFDGPVCRLFAGHPSALIAEKLKELIEEEDGGELLTPDLRGTRDTHVVLRAVAARRPEGELAERLEALMTEEEVHAAATARPTPYADPLIRTLVATGRRVAIATNNSPRAVERYLAGRRLSSCFAGHVHGRTPDLRLLKPHPHCVLRALESTGTEARDALMIGDTPSDLAAAREAGVPFVGYACNADRAGTLRDAGAEHVVTSLQDVLAAVSAPAHG</sequence>
<gene>
    <name evidence="1" type="ORF">GCM10010405_08270</name>
</gene>
<dbReference type="Pfam" id="PF00702">
    <property type="entry name" value="Hydrolase"/>
    <property type="match status" value="1"/>
</dbReference>
<dbReference type="InterPro" id="IPR023214">
    <property type="entry name" value="HAD_sf"/>
</dbReference>
<dbReference type="SUPFAM" id="SSF56784">
    <property type="entry name" value="HAD-like"/>
    <property type="match status" value="1"/>
</dbReference>
<dbReference type="EMBL" id="BAAASZ010000006">
    <property type="protein sequence ID" value="GAA2428025.1"/>
    <property type="molecule type" value="Genomic_DNA"/>
</dbReference>
<dbReference type="InterPro" id="IPR036412">
    <property type="entry name" value="HAD-like_sf"/>
</dbReference>
<dbReference type="CDD" id="cd01427">
    <property type="entry name" value="HAD_like"/>
    <property type="match status" value="1"/>
</dbReference>
<dbReference type="NCBIfam" id="TIGR01549">
    <property type="entry name" value="HAD-SF-IA-v1"/>
    <property type="match status" value="1"/>
</dbReference>
<name>A0ABP5WMF6_9ACTN</name>
<reference evidence="2" key="1">
    <citation type="journal article" date="2019" name="Int. J. Syst. Evol. Microbiol.">
        <title>The Global Catalogue of Microorganisms (GCM) 10K type strain sequencing project: providing services to taxonomists for standard genome sequencing and annotation.</title>
        <authorList>
            <consortium name="The Broad Institute Genomics Platform"/>
            <consortium name="The Broad Institute Genome Sequencing Center for Infectious Disease"/>
            <person name="Wu L."/>
            <person name="Ma J."/>
        </authorList>
    </citation>
    <scope>NUCLEOTIDE SEQUENCE [LARGE SCALE GENOMIC DNA]</scope>
    <source>
        <strain evidence="2">JCM 6305</strain>
    </source>
</reference>
<protein>
    <submittedName>
        <fullName evidence="1">HAD family hydrolase</fullName>
    </submittedName>
</protein>